<evidence type="ECO:0000256" key="2">
    <source>
        <dbReference type="ARBA" id="ARBA00006375"/>
    </source>
</evidence>
<dbReference type="GO" id="GO:0016020">
    <property type="term" value="C:membrane"/>
    <property type="evidence" value="ECO:0007669"/>
    <property type="project" value="UniProtKB-SubCell"/>
</dbReference>
<sequence>MASSDANDEPSSGSLLPHVAAGIAGRVAAESFKSPFDLLKVLKKETGGSKDSQAGFSMKTLLGGPLVILVSVALRTPFDIIEQQLQLSAVGTGTSAAHAGQAQPQPFTPTPAAIRERILATWHAEGARGVWRGYPAAVGGITTYVAGYFVIYEAARRFLLQVANDLVTEHPTVSHLVAGGLGGGLTAVLATPFDCIKVRMQTKVYATAADPFPSMQHVTRETIKAAGWRGLWRGALERFTSNAPSGAIMFAVYEAGYRWLDRKLLALSADGRGRGEM</sequence>
<comment type="subcellular location">
    <subcellularLocation>
        <location evidence="1">Membrane</location>
        <topology evidence="1">Multi-pass membrane protein</topology>
    </subcellularLocation>
</comment>
<comment type="similarity">
    <text evidence="2 9">Belongs to the mitochondrial carrier (TC 2.A.29) family.</text>
</comment>
<protein>
    <submittedName>
        <fullName evidence="10">Mrs3p</fullName>
    </submittedName>
</protein>
<dbReference type="InterPro" id="IPR023395">
    <property type="entry name" value="MCP_dom_sf"/>
</dbReference>
<dbReference type="PANTHER" id="PTHR45667">
    <property type="entry name" value="S-ADENOSYLMETHIONINE MITOCHONDRIAL CARRIER PROTEIN"/>
    <property type="match status" value="1"/>
</dbReference>
<proteinExistence type="inferred from homology"/>
<dbReference type="Pfam" id="PF00153">
    <property type="entry name" value="Mito_carr"/>
    <property type="match status" value="2"/>
</dbReference>
<dbReference type="AlphaFoldDB" id="A0A0M0J5B8"/>
<evidence type="ECO:0000256" key="7">
    <source>
        <dbReference type="ARBA" id="ARBA00023136"/>
    </source>
</evidence>
<dbReference type="OrthoDB" id="276989at2759"/>
<dbReference type="Gene3D" id="1.50.40.10">
    <property type="entry name" value="Mitochondrial carrier domain"/>
    <property type="match status" value="1"/>
</dbReference>
<keyword evidence="4 8" id="KW-0812">Transmembrane</keyword>
<dbReference type="SUPFAM" id="SSF103506">
    <property type="entry name" value="Mitochondrial carrier"/>
    <property type="match status" value="1"/>
</dbReference>
<keyword evidence="11" id="KW-1185">Reference proteome</keyword>
<evidence type="ECO:0000256" key="6">
    <source>
        <dbReference type="ARBA" id="ARBA00022989"/>
    </source>
</evidence>
<dbReference type="EMBL" id="JWZX01003358">
    <property type="protein sequence ID" value="KOO21497.1"/>
    <property type="molecule type" value="Genomic_DNA"/>
</dbReference>
<keyword evidence="6" id="KW-1133">Transmembrane helix</keyword>
<keyword evidence="3 9" id="KW-0813">Transport</keyword>
<evidence type="ECO:0000256" key="9">
    <source>
        <dbReference type="RuleBase" id="RU000488"/>
    </source>
</evidence>
<comment type="caution">
    <text evidence="10">The sequence shown here is derived from an EMBL/GenBank/DDBJ whole genome shotgun (WGS) entry which is preliminary data.</text>
</comment>
<accession>A0A0M0J5B8</accession>
<evidence type="ECO:0000313" key="11">
    <source>
        <dbReference type="Proteomes" id="UP000037460"/>
    </source>
</evidence>
<evidence type="ECO:0000256" key="8">
    <source>
        <dbReference type="PROSITE-ProRule" id="PRU00282"/>
    </source>
</evidence>
<dbReference type="InterPro" id="IPR018108">
    <property type="entry name" value="MCP_transmembrane"/>
</dbReference>
<reference evidence="11" key="1">
    <citation type="journal article" date="2015" name="PLoS Genet.">
        <title>Genome Sequence and Transcriptome Analyses of Chrysochromulina tobin: Metabolic Tools for Enhanced Algal Fitness in the Prominent Order Prymnesiales (Haptophyceae).</title>
        <authorList>
            <person name="Hovde B.T."/>
            <person name="Deodato C.R."/>
            <person name="Hunsperger H.M."/>
            <person name="Ryken S.A."/>
            <person name="Yost W."/>
            <person name="Jha R.K."/>
            <person name="Patterson J."/>
            <person name="Monnat R.J. Jr."/>
            <person name="Barlow S.B."/>
            <person name="Starkenburg S.R."/>
            <person name="Cattolico R.A."/>
        </authorList>
    </citation>
    <scope>NUCLEOTIDE SEQUENCE</scope>
    <source>
        <strain evidence="11">CCMP291</strain>
    </source>
</reference>
<evidence type="ECO:0000256" key="4">
    <source>
        <dbReference type="ARBA" id="ARBA00022692"/>
    </source>
</evidence>
<name>A0A0M0J5B8_9EUKA</name>
<keyword evidence="5" id="KW-0677">Repeat</keyword>
<dbReference type="Proteomes" id="UP000037460">
    <property type="component" value="Unassembled WGS sequence"/>
</dbReference>
<feature type="repeat" description="Solcar" evidence="8">
    <location>
        <begin position="170"/>
        <end position="259"/>
    </location>
</feature>
<feature type="repeat" description="Solcar" evidence="8">
    <location>
        <begin position="55"/>
        <end position="158"/>
    </location>
</feature>
<gene>
    <name evidence="10" type="ORF">Ctob_002070</name>
</gene>
<evidence type="ECO:0000313" key="10">
    <source>
        <dbReference type="EMBL" id="KOO21497.1"/>
    </source>
</evidence>
<keyword evidence="7 8" id="KW-0472">Membrane</keyword>
<evidence type="ECO:0000256" key="5">
    <source>
        <dbReference type="ARBA" id="ARBA00022737"/>
    </source>
</evidence>
<evidence type="ECO:0000256" key="3">
    <source>
        <dbReference type="ARBA" id="ARBA00022448"/>
    </source>
</evidence>
<organism evidence="10 11">
    <name type="scientific">Chrysochromulina tobinii</name>
    <dbReference type="NCBI Taxonomy" id="1460289"/>
    <lineage>
        <taxon>Eukaryota</taxon>
        <taxon>Haptista</taxon>
        <taxon>Haptophyta</taxon>
        <taxon>Prymnesiophyceae</taxon>
        <taxon>Prymnesiales</taxon>
        <taxon>Chrysochromulinaceae</taxon>
        <taxon>Chrysochromulina</taxon>
    </lineage>
</organism>
<dbReference type="PROSITE" id="PS50920">
    <property type="entry name" value="SOLCAR"/>
    <property type="match status" value="2"/>
</dbReference>
<evidence type="ECO:0000256" key="1">
    <source>
        <dbReference type="ARBA" id="ARBA00004141"/>
    </source>
</evidence>